<feature type="region of interest" description="Disordered" evidence="1">
    <location>
        <begin position="49"/>
        <end position="88"/>
    </location>
</feature>
<organism evidence="2">
    <name type="scientific">Timema shepardi</name>
    <name type="common">Walking stick</name>
    <dbReference type="NCBI Taxonomy" id="629360"/>
    <lineage>
        <taxon>Eukaryota</taxon>
        <taxon>Metazoa</taxon>
        <taxon>Ecdysozoa</taxon>
        <taxon>Arthropoda</taxon>
        <taxon>Hexapoda</taxon>
        <taxon>Insecta</taxon>
        <taxon>Pterygota</taxon>
        <taxon>Neoptera</taxon>
        <taxon>Polyneoptera</taxon>
        <taxon>Phasmatodea</taxon>
        <taxon>Timematodea</taxon>
        <taxon>Timematoidea</taxon>
        <taxon>Timematidae</taxon>
        <taxon>Timema</taxon>
    </lineage>
</organism>
<accession>A0A7R9AYN7</accession>
<name>A0A7R9AYN7_TIMSH</name>
<gene>
    <name evidence="2" type="ORF">TSIB3V08_LOCUS6776</name>
</gene>
<proteinExistence type="predicted"/>
<evidence type="ECO:0000256" key="1">
    <source>
        <dbReference type="SAM" id="MobiDB-lite"/>
    </source>
</evidence>
<dbReference type="EMBL" id="OC002998">
    <property type="protein sequence ID" value="CAD7262677.1"/>
    <property type="molecule type" value="Genomic_DNA"/>
</dbReference>
<dbReference type="AlphaFoldDB" id="A0A7R9AYN7"/>
<protein>
    <submittedName>
        <fullName evidence="2">Uncharacterized protein</fullName>
    </submittedName>
</protein>
<sequence length="707" mass="77421">MVSPMASVCKRAILTEQSQSVGEDSSNYRGCSLSCGQHKETLRTLMEDERGDAVPSQGADSAPCKSGTKRGSGPGGLADSASGYEPNGLGLDSQLVPSVILPKGELSQRSVHPTEIRTSISPSSAVELNTTSALANYATESNLARLKCESILNTRRHLPETEWNGPVSYVKRAHSIVVKWPKQKSDRLKLLVNNFLAVVKKWWAGVKGSAGAMAPADIGRSEKPPSLQPIRIRTTNSPSSTIQSIPSYHRSLRRSCFHYGKLQNYPPRRHNLNDCLQQNELPHSSGHDYFLRRCSLLSTPGYCLRDHSMSDLRTCLCISYCNAFVPFTVIELATNLGQGRSIHYMTFERPSDEMKIDHQVQGLFVADNSGGYVTGLRLGWQVRLLRTDEMFLHPVLFPAHDLAFISWRDMTSKFGRLMCSLLAALVEQNVAQGALQEVVYTMRPQLSDVIIVIKKLRSSRKQLKTFKDSRAVNSPRSWVLFLKRFTARCSVSCSGVLPGVEEGSTLEVIYPHLRGSRAGNPLGETTLCIPNRSSNPDPPVTSRLVQHESDNLDYMATEAGTGCILNVISSIVHTPTDPTSDTFTPSITGTGCILNVISSIVHTPTDPTSDTLTPFITETGCILNVITSIVHTPTDPTSDTFTPFITGTGCILNVITSIVHTPTDPTSDTFTPFITRTGCILNVITSIVHSSVPFIFVRAISEIETDQ</sequence>
<reference evidence="2" key="1">
    <citation type="submission" date="2020-11" db="EMBL/GenBank/DDBJ databases">
        <authorList>
            <person name="Tran Van P."/>
        </authorList>
    </citation>
    <scope>NUCLEOTIDE SEQUENCE</scope>
</reference>
<evidence type="ECO:0000313" key="2">
    <source>
        <dbReference type="EMBL" id="CAD7262677.1"/>
    </source>
</evidence>